<dbReference type="EMBL" id="UYRS01018519">
    <property type="protein sequence ID" value="VDK37047.1"/>
    <property type="molecule type" value="Genomic_DNA"/>
</dbReference>
<dbReference type="InterPro" id="IPR019819">
    <property type="entry name" value="Carboxylesterase_B_CS"/>
</dbReference>
<feature type="domain" description="Carboxylesterase type B" evidence="2">
    <location>
        <begin position="82"/>
        <end position="573"/>
    </location>
</feature>
<name>A0A0R3W8D8_TAEAS</name>
<keyword evidence="1" id="KW-1133">Transmembrane helix</keyword>
<keyword evidence="1" id="KW-0472">Membrane</keyword>
<gene>
    <name evidence="3" type="ORF">TASK_LOCUS6619</name>
</gene>
<dbReference type="Gene3D" id="3.40.50.1820">
    <property type="entry name" value="alpha/beta hydrolase"/>
    <property type="match status" value="1"/>
</dbReference>
<reference evidence="3 4" key="2">
    <citation type="submission" date="2018-11" db="EMBL/GenBank/DDBJ databases">
        <authorList>
            <consortium name="Pathogen Informatics"/>
        </authorList>
    </citation>
    <scope>NUCLEOTIDE SEQUENCE [LARGE SCALE GENOMIC DNA]</scope>
</reference>
<sequence>MSAACQSEYMKDTRESFMKQSSFSSEGTLSFSNFKVSFLDRKVPLLIFITAIILIALIAVSIYAVYISLFLNGYILISKELDVETKCGVIKGFISNDVVHYLGVPYALPPVGARRFHKPVELTTNALCLEAWNASQHRQAPVLDAFTYRNVCMQLLPISNEIIGSEDCLYLNIFVPRTHKPEELHPVIFIIGGFFFNYGGSSNGSTFLHHPDPGTVITLNAIQVTSNYRLGPFGFLTHPSTKVANIGVRDQLAALRWVRSNIRYFGGDPLKITIFSYGSGATISLALLGSPLAQNLFEKAWISAPALRKPEITLASAVDASKNVFKCEHADCDQKGEDISRLWDWTTVEPWIEQLFTLPSTSNVYCLPGLPCNGGILVIDDEVITNESWTSPLSPMPIVVGQNSHEAEAYPFPNTVHLWNFAVMSDYIKSILGENSSEFKLVNDYYLLKNTTMGAASQNHSSNVPSVVDKYSQIVTDIRVTCPLQSYARSHRSVQPILRYYIRSQHAHFNPYGLDSFVSFAFHGWDAFLFFKIYRYHPDYIYAMNNSFPSDKSLEKLSHNFCTSLKHFVWSGTLVPDKKNALLTIFENEIVYSTSVDDMSMCREWNELLLHSPYLYAWKA</sequence>
<proteinExistence type="predicted"/>
<dbReference type="InterPro" id="IPR050309">
    <property type="entry name" value="Type-B_Carboxylest/Lipase"/>
</dbReference>
<dbReference type="InterPro" id="IPR029058">
    <property type="entry name" value="AB_hydrolase_fold"/>
</dbReference>
<evidence type="ECO:0000313" key="3">
    <source>
        <dbReference type="EMBL" id="VDK37047.1"/>
    </source>
</evidence>
<dbReference type="PROSITE" id="PS00941">
    <property type="entry name" value="CARBOXYLESTERASE_B_2"/>
    <property type="match status" value="1"/>
</dbReference>
<dbReference type="WBParaSite" id="TASK_0000661801-mRNA-1">
    <property type="protein sequence ID" value="TASK_0000661801-mRNA-1"/>
    <property type="gene ID" value="TASK_0000661801"/>
</dbReference>
<dbReference type="Proteomes" id="UP000282613">
    <property type="component" value="Unassembled WGS sequence"/>
</dbReference>
<accession>A0A0R3W8D8</accession>
<organism evidence="5">
    <name type="scientific">Taenia asiatica</name>
    <name type="common">Asian tapeworm</name>
    <dbReference type="NCBI Taxonomy" id="60517"/>
    <lineage>
        <taxon>Eukaryota</taxon>
        <taxon>Metazoa</taxon>
        <taxon>Spiralia</taxon>
        <taxon>Lophotrochozoa</taxon>
        <taxon>Platyhelminthes</taxon>
        <taxon>Cestoda</taxon>
        <taxon>Eucestoda</taxon>
        <taxon>Cyclophyllidea</taxon>
        <taxon>Taeniidae</taxon>
        <taxon>Taenia</taxon>
    </lineage>
</organism>
<evidence type="ECO:0000259" key="2">
    <source>
        <dbReference type="Pfam" id="PF00135"/>
    </source>
</evidence>
<dbReference type="SUPFAM" id="SSF53474">
    <property type="entry name" value="alpha/beta-Hydrolases"/>
    <property type="match status" value="1"/>
</dbReference>
<evidence type="ECO:0000256" key="1">
    <source>
        <dbReference type="SAM" id="Phobius"/>
    </source>
</evidence>
<evidence type="ECO:0000313" key="4">
    <source>
        <dbReference type="Proteomes" id="UP000282613"/>
    </source>
</evidence>
<dbReference type="STRING" id="60517.A0A0R3W8D8"/>
<dbReference type="OrthoDB" id="3200163at2759"/>
<keyword evidence="1" id="KW-0812">Transmembrane</keyword>
<evidence type="ECO:0000313" key="5">
    <source>
        <dbReference type="WBParaSite" id="TASK_0000661801-mRNA-1"/>
    </source>
</evidence>
<dbReference type="InterPro" id="IPR002018">
    <property type="entry name" value="CarbesteraseB"/>
</dbReference>
<dbReference type="Pfam" id="PF00135">
    <property type="entry name" value="COesterase"/>
    <property type="match status" value="1"/>
</dbReference>
<dbReference type="ESTHER" id="taeas-a0a0r3w8d8">
    <property type="family name" value="OtherNon-catalytic_C"/>
</dbReference>
<dbReference type="PANTHER" id="PTHR11559">
    <property type="entry name" value="CARBOXYLESTERASE"/>
    <property type="match status" value="1"/>
</dbReference>
<dbReference type="AlphaFoldDB" id="A0A0R3W8D8"/>
<reference evidence="5" key="1">
    <citation type="submission" date="2017-02" db="UniProtKB">
        <authorList>
            <consortium name="WormBaseParasite"/>
        </authorList>
    </citation>
    <scope>IDENTIFICATION</scope>
</reference>
<feature type="transmembrane region" description="Helical" evidence="1">
    <location>
        <begin position="45"/>
        <end position="71"/>
    </location>
</feature>
<keyword evidence="4" id="KW-1185">Reference proteome</keyword>
<protein>
    <submittedName>
        <fullName evidence="5">COesterase domain-containing protein</fullName>
    </submittedName>
</protein>